<dbReference type="Gene3D" id="2.30.40.10">
    <property type="entry name" value="Urease, subunit C, domain 1"/>
    <property type="match status" value="1"/>
</dbReference>
<proteinExistence type="predicted"/>
<dbReference type="SUPFAM" id="SSF51338">
    <property type="entry name" value="Composite domain of metallo-dependent hydrolases"/>
    <property type="match status" value="1"/>
</dbReference>
<dbReference type="InterPro" id="IPR032466">
    <property type="entry name" value="Metal_Hydrolase"/>
</dbReference>
<dbReference type="eggNOG" id="COG1574">
    <property type="taxonomic scope" value="Bacteria"/>
</dbReference>
<dbReference type="STRING" id="235985.SAMN05414137_116145"/>
<dbReference type="GO" id="GO:0016810">
    <property type="term" value="F:hydrolase activity, acting on carbon-nitrogen (but not peptide) bonds"/>
    <property type="evidence" value="ECO:0007669"/>
    <property type="project" value="InterPro"/>
</dbReference>
<protein>
    <recommendedName>
        <fullName evidence="1">Amidohydrolase 3 domain-containing protein</fullName>
    </recommendedName>
</protein>
<dbReference type="SUPFAM" id="SSF51556">
    <property type="entry name" value="Metallo-dependent hydrolases"/>
    <property type="match status" value="1"/>
</dbReference>
<dbReference type="Proteomes" id="UP000183015">
    <property type="component" value="Unassembled WGS sequence"/>
</dbReference>
<reference evidence="3" key="1">
    <citation type="submission" date="2016-10" db="EMBL/GenBank/DDBJ databases">
        <authorList>
            <person name="Varghese N."/>
        </authorList>
    </citation>
    <scope>NUCLEOTIDE SEQUENCE [LARGE SCALE GENOMIC DNA]</scope>
    <source>
        <strain evidence="3">DSM 45096 / BCRC 16803 / CGMCC 4.1857 / CIP 109030 / JCM 12277 / KCTC 19219 / NBRC 100920 / 33214</strain>
    </source>
</reference>
<dbReference type="CDD" id="cd01300">
    <property type="entry name" value="YtcJ_like"/>
    <property type="match status" value="1"/>
</dbReference>
<accession>A0A1H7UST8</accession>
<evidence type="ECO:0000313" key="3">
    <source>
        <dbReference type="Proteomes" id="UP000183015"/>
    </source>
</evidence>
<dbReference type="EMBL" id="FOAZ01000016">
    <property type="protein sequence ID" value="SEM00052.1"/>
    <property type="molecule type" value="Genomic_DNA"/>
</dbReference>
<feature type="domain" description="Amidohydrolase 3" evidence="1">
    <location>
        <begin position="61"/>
        <end position="538"/>
    </location>
</feature>
<dbReference type="InterPro" id="IPR011059">
    <property type="entry name" value="Metal-dep_hydrolase_composite"/>
</dbReference>
<dbReference type="RefSeq" id="WP_042451457.1">
    <property type="nucleotide sequence ID" value="NZ_BBPN01000022.1"/>
</dbReference>
<dbReference type="Pfam" id="PF07969">
    <property type="entry name" value="Amidohydro_3"/>
    <property type="match status" value="1"/>
</dbReference>
<evidence type="ECO:0000313" key="2">
    <source>
        <dbReference type="EMBL" id="SEM00052.1"/>
    </source>
</evidence>
<dbReference type="PANTHER" id="PTHR22642:SF2">
    <property type="entry name" value="PROTEIN LONG AFTER FAR-RED 3"/>
    <property type="match status" value="1"/>
</dbReference>
<dbReference type="InterPro" id="IPR033932">
    <property type="entry name" value="YtcJ-like"/>
</dbReference>
<dbReference type="PANTHER" id="PTHR22642">
    <property type="entry name" value="IMIDAZOLONEPROPIONASE"/>
    <property type="match status" value="1"/>
</dbReference>
<keyword evidence="3" id="KW-1185">Reference proteome</keyword>
<sequence length="542" mass="56897">MSSAPSVRPSSAAPDTIVLASRIHTLSPGAAPVGAVAVRNGLITAVGDAADARAWRGNATEVIDLGEATLVPGLTDGHSHPVLGLDLASGADLTAVRDLDGLRAALTTAPRTDGWVIGWGLDHNVFGGRPVHREHLEAVLGPDTPAFVRLYDGHSALASGAALRLAGVDGPRAFAQRALIACEPDGTPTGHLIEPAAMDLVVAVMPRRPLAERREALLALLSGMAATGLTGAHVMDAGGDVLELLRGVEAEQALPLRLRLAPWCMPGTDKDGLAELVALQREAGRNWLVGGVKFFMDGTVEGGTAWLEHPDCHGQSRDSFWLDPAAYSEAVHQLHAAGVRTATHAIGDAGVRHVLDTVAALGPNGRMRHRVEHIETLPHAQAARFRELGVIASMQPTHSAYTRADHTDQWSLRLGTERAGRAWICRSLRDAGAVLALGSDWPIAHYDARGVLSYAQLRRHAGTDTPPVAPDQALTPLMALEGFTTHAALAAGEADTAGRIAPGLRADLTALALDPLTADPDELAQSPVPLTMSNGVVTHRLR</sequence>
<gene>
    <name evidence="2" type="ORF">SAMN05414137_116145</name>
</gene>
<evidence type="ECO:0000259" key="1">
    <source>
        <dbReference type="Pfam" id="PF07969"/>
    </source>
</evidence>
<name>A0A1H7UST8_STRJI</name>
<dbReference type="InterPro" id="IPR013108">
    <property type="entry name" value="Amidohydro_3"/>
</dbReference>
<dbReference type="AlphaFoldDB" id="A0A1H7UST8"/>
<organism evidence="2 3">
    <name type="scientific">Streptacidiphilus jiangxiensis</name>
    <dbReference type="NCBI Taxonomy" id="235985"/>
    <lineage>
        <taxon>Bacteria</taxon>
        <taxon>Bacillati</taxon>
        <taxon>Actinomycetota</taxon>
        <taxon>Actinomycetes</taxon>
        <taxon>Kitasatosporales</taxon>
        <taxon>Streptomycetaceae</taxon>
        <taxon>Streptacidiphilus</taxon>
    </lineage>
</organism>
<dbReference type="Gene3D" id="3.20.20.140">
    <property type="entry name" value="Metal-dependent hydrolases"/>
    <property type="match status" value="1"/>
</dbReference>
<dbReference type="Gene3D" id="3.10.310.70">
    <property type="match status" value="1"/>
</dbReference>